<dbReference type="Proteomes" id="UP000186955">
    <property type="component" value="Unassembled WGS sequence"/>
</dbReference>
<dbReference type="Gene3D" id="3.40.50.1820">
    <property type="entry name" value="alpha/beta hydrolase"/>
    <property type="match status" value="1"/>
</dbReference>
<evidence type="ECO:0000259" key="1">
    <source>
        <dbReference type="Pfam" id="PF07859"/>
    </source>
</evidence>
<reference evidence="2 3" key="1">
    <citation type="submission" date="2016-10" db="EMBL/GenBank/DDBJ databases">
        <title>Genome sequence of the ascomycete fungus Penicillium subrubescens.</title>
        <authorList>
            <person name="De Vries R.P."/>
            <person name="Peng M."/>
            <person name="Dilokpimol A."/>
            <person name="Hilden K."/>
            <person name="Makela M.R."/>
            <person name="Grigoriev I."/>
            <person name="Riley R."/>
            <person name="Granchi Z."/>
        </authorList>
    </citation>
    <scope>NUCLEOTIDE SEQUENCE [LARGE SCALE GENOMIC DNA]</scope>
    <source>
        <strain evidence="2 3">CBS 132785</strain>
    </source>
</reference>
<protein>
    <recommendedName>
        <fullName evidence="1">Alpha/beta hydrolase fold-3 domain-containing protein</fullName>
    </recommendedName>
</protein>
<dbReference type="SUPFAM" id="SSF53474">
    <property type="entry name" value="alpha/beta-Hydrolases"/>
    <property type="match status" value="1"/>
</dbReference>
<sequence>MDFATLLRPSPADGQSSVVNPLLANNDLLEGMPPAHIMVCGFDPVHDHGLLCHQKLLNSRITVRLNVFAGYPRSFRRIPSLKASDKWDEDMICGVLWALALNA</sequence>
<dbReference type="AlphaFoldDB" id="A0A1Q5TG12"/>
<feature type="domain" description="Alpha/beta hydrolase fold-3" evidence="1">
    <location>
        <begin position="6"/>
        <end position="75"/>
    </location>
</feature>
<keyword evidence="3" id="KW-1185">Reference proteome</keyword>
<evidence type="ECO:0000313" key="2">
    <source>
        <dbReference type="EMBL" id="OKO99173.1"/>
    </source>
</evidence>
<dbReference type="GO" id="GO:0017000">
    <property type="term" value="P:antibiotic biosynthetic process"/>
    <property type="evidence" value="ECO:0007669"/>
    <property type="project" value="UniProtKB-ARBA"/>
</dbReference>
<dbReference type="EMBL" id="MNBE01000664">
    <property type="protein sequence ID" value="OKO99173.1"/>
    <property type="molecule type" value="Genomic_DNA"/>
</dbReference>
<name>A0A1Q5TG12_9EURO</name>
<comment type="caution">
    <text evidence="2">The sequence shown here is derived from an EMBL/GenBank/DDBJ whole genome shotgun (WGS) entry which is preliminary data.</text>
</comment>
<dbReference type="GO" id="GO:0016787">
    <property type="term" value="F:hydrolase activity"/>
    <property type="evidence" value="ECO:0007669"/>
    <property type="project" value="InterPro"/>
</dbReference>
<dbReference type="InterPro" id="IPR029058">
    <property type="entry name" value="AB_hydrolase_fold"/>
</dbReference>
<dbReference type="GO" id="GO:0072330">
    <property type="term" value="P:monocarboxylic acid biosynthetic process"/>
    <property type="evidence" value="ECO:0007669"/>
    <property type="project" value="UniProtKB-ARBA"/>
</dbReference>
<proteinExistence type="predicted"/>
<dbReference type="STRING" id="1316194.A0A1Q5TG12"/>
<accession>A0A1Q5TG12</accession>
<organism evidence="2 3">
    <name type="scientific">Penicillium subrubescens</name>
    <dbReference type="NCBI Taxonomy" id="1316194"/>
    <lineage>
        <taxon>Eukaryota</taxon>
        <taxon>Fungi</taxon>
        <taxon>Dikarya</taxon>
        <taxon>Ascomycota</taxon>
        <taxon>Pezizomycotina</taxon>
        <taxon>Eurotiomycetes</taxon>
        <taxon>Eurotiomycetidae</taxon>
        <taxon>Eurotiales</taxon>
        <taxon>Aspergillaceae</taxon>
        <taxon>Penicillium</taxon>
    </lineage>
</organism>
<dbReference type="InterPro" id="IPR013094">
    <property type="entry name" value="AB_hydrolase_3"/>
</dbReference>
<dbReference type="Pfam" id="PF07859">
    <property type="entry name" value="Abhydrolase_3"/>
    <property type="match status" value="1"/>
</dbReference>
<gene>
    <name evidence="2" type="ORF">PENSUB_8560</name>
</gene>
<evidence type="ECO:0000313" key="3">
    <source>
        <dbReference type="Proteomes" id="UP000186955"/>
    </source>
</evidence>